<reference evidence="1 2" key="1">
    <citation type="submission" date="2019-02" db="EMBL/GenBank/DDBJ databases">
        <title>Deep-cultivation of Planctomycetes and their phenomic and genomic characterization uncovers novel biology.</title>
        <authorList>
            <person name="Wiegand S."/>
            <person name="Jogler M."/>
            <person name="Boedeker C."/>
            <person name="Pinto D."/>
            <person name="Vollmers J."/>
            <person name="Rivas-Marin E."/>
            <person name="Kohn T."/>
            <person name="Peeters S.H."/>
            <person name="Heuer A."/>
            <person name="Rast P."/>
            <person name="Oberbeckmann S."/>
            <person name="Bunk B."/>
            <person name="Jeske O."/>
            <person name="Meyerdierks A."/>
            <person name="Storesund J.E."/>
            <person name="Kallscheuer N."/>
            <person name="Luecker S."/>
            <person name="Lage O.M."/>
            <person name="Pohl T."/>
            <person name="Merkel B.J."/>
            <person name="Hornburger P."/>
            <person name="Mueller R.-W."/>
            <person name="Bruemmer F."/>
            <person name="Labrenz M."/>
            <person name="Spormann A.M."/>
            <person name="Op Den Camp H."/>
            <person name="Overmann J."/>
            <person name="Amann R."/>
            <person name="Jetten M.S.M."/>
            <person name="Mascher T."/>
            <person name="Medema M.H."/>
            <person name="Devos D.P."/>
            <person name="Kaster A.-K."/>
            <person name="Ovreas L."/>
            <person name="Rohde M."/>
            <person name="Galperin M.Y."/>
            <person name="Jogler C."/>
        </authorList>
    </citation>
    <scope>NUCLEOTIDE SEQUENCE [LARGE SCALE GENOMIC DNA]</scope>
    <source>
        <strain evidence="1 2">Pla52o</strain>
    </source>
</reference>
<name>A0A5C6CH20_9BACT</name>
<proteinExistence type="predicted"/>
<comment type="caution">
    <text evidence="1">The sequence shown here is derived from an EMBL/GenBank/DDBJ whole genome shotgun (WGS) entry which is preliminary data.</text>
</comment>
<keyword evidence="2" id="KW-1185">Reference proteome</keyword>
<dbReference type="RefSeq" id="WP_146594694.1">
    <property type="nucleotide sequence ID" value="NZ_SJPT01000004.1"/>
</dbReference>
<dbReference type="EMBL" id="SJPT01000004">
    <property type="protein sequence ID" value="TWU22864.1"/>
    <property type="molecule type" value="Genomic_DNA"/>
</dbReference>
<sequence>MVAVLAMVNSRAAARISLPFANRQTTMEQSLRQWLTERDEGAIDDAFFENECPHFFAVDWREDDADIVRYCADCLGNIAIRGEWRDDTLVIIRNGNETTVPLANDEGDRDVTIRALNGALQPDYEIRLLVCSYGGDTAGFAVLASADWQSLDAELSQAASENFVKLALLPNIFTEMTDQHLPEAARTRFQRMLERNRKPQSSRPWWRFW</sequence>
<protein>
    <submittedName>
        <fullName evidence="1">Uncharacterized protein</fullName>
    </submittedName>
</protein>
<dbReference type="AlphaFoldDB" id="A0A5C6CH20"/>
<accession>A0A5C6CH20</accession>
<gene>
    <name evidence="1" type="ORF">Pla52o_23930</name>
</gene>
<evidence type="ECO:0000313" key="2">
    <source>
        <dbReference type="Proteomes" id="UP000316304"/>
    </source>
</evidence>
<dbReference type="Proteomes" id="UP000316304">
    <property type="component" value="Unassembled WGS sequence"/>
</dbReference>
<organism evidence="1 2">
    <name type="scientific">Novipirellula galeiformis</name>
    <dbReference type="NCBI Taxonomy" id="2528004"/>
    <lineage>
        <taxon>Bacteria</taxon>
        <taxon>Pseudomonadati</taxon>
        <taxon>Planctomycetota</taxon>
        <taxon>Planctomycetia</taxon>
        <taxon>Pirellulales</taxon>
        <taxon>Pirellulaceae</taxon>
        <taxon>Novipirellula</taxon>
    </lineage>
</organism>
<dbReference type="OrthoDB" id="287099at2"/>
<evidence type="ECO:0000313" key="1">
    <source>
        <dbReference type="EMBL" id="TWU22864.1"/>
    </source>
</evidence>